<evidence type="ECO:0008006" key="4">
    <source>
        <dbReference type="Google" id="ProtNLM"/>
    </source>
</evidence>
<keyword evidence="3" id="KW-1185">Reference proteome</keyword>
<organism evidence="2 3">
    <name type="scientific">Prymnesium parvum</name>
    <name type="common">Toxic golden alga</name>
    <dbReference type="NCBI Taxonomy" id="97485"/>
    <lineage>
        <taxon>Eukaryota</taxon>
        <taxon>Haptista</taxon>
        <taxon>Haptophyta</taxon>
        <taxon>Prymnesiophyceae</taxon>
        <taxon>Prymnesiales</taxon>
        <taxon>Prymnesiaceae</taxon>
        <taxon>Prymnesium</taxon>
    </lineage>
</organism>
<evidence type="ECO:0000313" key="3">
    <source>
        <dbReference type="Proteomes" id="UP001515480"/>
    </source>
</evidence>
<feature type="region of interest" description="Disordered" evidence="1">
    <location>
        <begin position="1"/>
        <end position="42"/>
    </location>
</feature>
<proteinExistence type="predicted"/>
<dbReference type="AlphaFoldDB" id="A0AB34JAG9"/>
<accession>A0AB34JAG9</accession>
<dbReference type="Proteomes" id="UP001515480">
    <property type="component" value="Unassembled WGS sequence"/>
</dbReference>
<protein>
    <recommendedName>
        <fullName evidence="4">MmgE/PrpD family protein</fullName>
    </recommendedName>
</protein>
<sequence>MASTASSCSRHTWRRRAPRTHAGGAPDRPSRTNTAIPARPLPSEPMRTQLLLSLAAPQPAAAREASLRELLSSTTVWHAEEWDPAWRAATADPAVRRAIGRAVRLAASDFVCGAHVPREAGEQLRALPWPERRSDFLAFPMMGFCHATAAVAFALASAVHPDERWVVLVSTAHATVFSLTSGKLVDFASAALGELVVQTLSDGREVRAKDCERDYVTACGIASLKQMVLATTEWAAYPSLDLYIEGVRASSPLVRTMPTWANPNGCDLRRYQQLVASGELSEAFARGDALRSVAF</sequence>
<evidence type="ECO:0000256" key="1">
    <source>
        <dbReference type="SAM" id="MobiDB-lite"/>
    </source>
</evidence>
<dbReference type="EMBL" id="JBGBPQ010000011">
    <property type="protein sequence ID" value="KAL1515544.1"/>
    <property type="molecule type" value="Genomic_DNA"/>
</dbReference>
<feature type="compositionally biased region" description="Polar residues" evidence="1">
    <location>
        <begin position="1"/>
        <end position="10"/>
    </location>
</feature>
<gene>
    <name evidence="2" type="ORF">AB1Y20_002165</name>
</gene>
<evidence type="ECO:0000313" key="2">
    <source>
        <dbReference type="EMBL" id="KAL1515544.1"/>
    </source>
</evidence>
<name>A0AB34JAG9_PRYPA</name>
<reference evidence="2 3" key="1">
    <citation type="journal article" date="2024" name="Science">
        <title>Giant polyketide synthase enzymes in the biosynthesis of giant marine polyether toxins.</title>
        <authorList>
            <person name="Fallon T.R."/>
            <person name="Shende V.V."/>
            <person name="Wierzbicki I.H."/>
            <person name="Pendleton A.L."/>
            <person name="Watervoot N.F."/>
            <person name="Auber R.P."/>
            <person name="Gonzalez D.J."/>
            <person name="Wisecaver J.H."/>
            <person name="Moore B.S."/>
        </authorList>
    </citation>
    <scope>NUCLEOTIDE SEQUENCE [LARGE SCALE GENOMIC DNA]</scope>
    <source>
        <strain evidence="2 3">12B1</strain>
    </source>
</reference>
<comment type="caution">
    <text evidence="2">The sequence shown here is derived from an EMBL/GenBank/DDBJ whole genome shotgun (WGS) entry which is preliminary data.</text>
</comment>